<keyword evidence="2" id="KW-1185">Reference proteome</keyword>
<protein>
    <submittedName>
        <fullName evidence="1">Uncharacterized protein</fullName>
    </submittedName>
</protein>
<dbReference type="RefSeq" id="WP_092473749.1">
    <property type="nucleotide sequence ID" value="NZ_FOOX01000018.1"/>
</dbReference>
<organism evidence="1 2">
    <name type="scientific">Desulfotruncus arcticus DSM 17038</name>
    <dbReference type="NCBI Taxonomy" id="1121424"/>
    <lineage>
        <taxon>Bacteria</taxon>
        <taxon>Bacillati</taxon>
        <taxon>Bacillota</taxon>
        <taxon>Clostridia</taxon>
        <taxon>Eubacteriales</taxon>
        <taxon>Desulfallaceae</taxon>
        <taxon>Desulfotruncus</taxon>
    </lineage>
</organism>
<proteinExistence type="predicted"/>
<dbReference type="AlphaFoldDB" id="A0A1I2XMG5"/>
<reference evidence="2" key="1">
    <citation type="submission" date="2016-10" db="EMBL/GenBank/DDBJ databases">
        <authorList>
            <person name="Varghese N."/>
            <person name="Submissions S."/>
        </authorList>
    </citation>
    <scope>NUCLEOTIDE SEQUENCE [LARGE SCALE GENOMIC DNA]</scope>
    <source>
        <strain evidence="2">DSM 17038</strain>
    </source>
</reference>
<sequence length="107" mass="12206">MYFFGHNETDKLLAGRGLKAGVVINNIKLPGYQRVLVTQRCKMVVGASMTIGDYVLPRLLGAFTKKFPTVEPTMTTYTEKRFKYLSRLITARQFPFIEKWVSLPLTS</sequence>
<dbReference type="EMBL" id="FOOX01000018">
    <property type="protein sequence ID" value="SFH14650.1"/>
    <property type="molecule type" value="Genomic_DNA"/>
</dbReference>
<dbReference type="Proteomes" id="UP000199337">
    <property type="component" value="Unassembled WGS sequence"/>
</dbReference>
<dbReference type="Gene3D" id="3.40.190.290">
    <property type="match status" value="1"/>
</dbReference>
<evidence type="ECO:0000313" key="2">
    <source>
        <dbReference type="Proteomes" id="UP000199337"/>
    </source>
</evidence>
<name>A0A1I2XMG5_9FIRM</name>
<dbReference type="STRING" id="341036.SAMN05660649_04040"/>
<evidence type="ECO:0000313" key="1">
    <source>
        <dbReference type="EMBL" id="SFH14650.1"/>
    </source>
</evidence>
<accession>A0A1I2XMG5</accession>
<gene>
    <name evidence="1" type="ORF">SAMN05660649_04040</name>
</gene>